<name>A0ABD5UM42_9EURY</name>
<dbReference type="InterPro" id="IPR012340">
    <property type="entry name" value="NA-bd_OB-fold"/>
</dbReference>
<dbReference type="Gene3D" id="3.30.1640.10">
    <property type="entry name" value="mini-chromosome maintenance (MCM) complex, chain A, domain 1"/>
    <property type="match status" value="1"/>
</dbReference>
<dbReference type="InterPro" id="IPR031327">
    <property type="entry name" value="MCM"/>
</dbReference>
<reference evidence="11 12" key="1">
    <citation type="journal article" date="2019" name="Int. J. Syst. Evol. Microbiol.">
        <title>The Global Catalogue of Microorganisms (GCM) 10K type strain sequencing project: providing services to taxonomists for standard genome sequencing and annotation.</title>
        <authorList>
            <consortium name="The Broad Institute Genomics Platform"/>
            <consortium name="The Broad Institute Genome Sequencing Center for Infectious Disease"/>
            <person name="Wu L."/>
            <person name="Ma J."/>
        </authorList>
    </citation>
    <scope>NUCLEOTIDE SEQUENCE [LARGE SCALE GENOMIC DNA]</scope>
    <source>
        <strain evidence="11 12">Y73</strain>
    </source>
</reference>
<dbReference type="SUPFAM" id="SSF52540">
    <property type="entry name" value="P-loop containing nucleoside triphosphate hydrolases"/>
    <property type="match status" value="1"/>
</dbReference>
<comment type="similarity">
    <text evidence="1 9">Belongs to the MCM family.</text>
</comment>
<dbReference type="EMBL" id="JBHSXI010000001">
    <property type="protein sequence ID" value="MFC6887951.1"/>
    <property type="molecule type" value="Genomic_DNA"/>
</dbReference>
<evidence type="ECO:0000256" key="9">
    <source>
        <dbReference type="RuleBase" id="RU004070"/>
    </source>
</evidence>
<dbReference type="SMART" id="SM00350">
    <property type="entry name" value="MCM"/>
    <property type="match status" value="1"/>
</dbReference>
<accession>A0ABD5UM42</accession>
<dbReference type="InterPro" id="IPR027417">
    <property type="entry name" value="P-loop_NTPase"/>
</dbReference>
<keyword evidence="6" id="KW-0347">Helicase</keyword>
<dbReference type="Gene3D" id="3.40.50.300">
    <property type="entry name" value="P-loop containing nucleotide triphosphate hydrolases"/>
    <property type="match status" value="1"/>
</dbReference>
<dbReference type="GO" id="GO:0005524">
    <property type="term" value="F:ATP binding"/>
    <property type="evidence" value="ECO:0007669"/>
    <property type="project" value="UniProtKB-KW"/>
</dbReference>
<dbReference type="InterPro" id="IPR027925">
    <property type="entry name" value="MCM_N"/>
</dbReference>
<dbReference type="Gene3D" id="1.10.10.10">
    <property type="entry name" value="Winged helix-like DNA-binding domain superfamily/Winged helix DNA-binding domain"/>
    <property type="match status" value="1"/>
</dbReference>
<dbReference type="RefSeq" id="WP_379764515.1">
    <property type="nucleotide sequence ID" value="NZ_JBHSXI010000001.1"/>
</dbReference>
<dbReference type="AlphaFoldDB" id="A0ABD5UM42"/>
<dbReference type="GO" id="GO:0003677">
    <property type="term" value="F:DNA binding"/>
    <property type="evidence" value="ECO:0007669"/>
    <property type="project" value="UniProtKB-KW"/>
</dbReference>
<evidence type="ECO:0000256" key="2">
    <source>
        <dbReference type="ARBA" id="ARBA00012551"/>
    </source>
</evidence>
<dbReference type="GO" id="GO:0016787">
    <property type="term" value="F:hydrolase activity"/>
    <property type="evidence" value="ECO:0007669"/>
    <property type="project" value="UniProtKB-KW"/>
</dbReference>
<dbReference type="InterPro" id="IPR041562">
    <property type="entry name" value="MCM_lid"/>
</dbReference>
<dbReference type="Pfam" id="PF14551">
    <property type="entry name" value="MCM_N"/>
    <property type="match status" value="1"/>
</dbReference>
<dbReference type="InterPro" id="IPR033762">
    <property type="entry name" value="MCM_OB"/>
</dbReference>
<dbReference type="Pfam" id="PF17207">
    <property type="entry name" value="MCM_OB"/>
    <property type="match status" value="1"/>
</dbReference>
<dbReference type="FunFam" id="2.20.28.10:FF:000003">
    <property type="entry name" value="DNA helicase"/>
    <property type="match status" value="1"/>
</dbReference>
<dbReference type="InterPro" id="IPR001208">
    <property type="entry name" value="MCM_dom"/>
</dbReference>
<dbReference type="EC" id="3.6.4.12" evidence="2"/>
<evidence type="ECO:0000256" key="6">
    <source>
        <dbReference type="ARBA" id="ARBA00022806"/>
    </source>
</evidence>
<keyword evidence="7 9" id="KW-0067">ATP-binding</keyword>
<evidence type="ECO:0000256" key="4">
    <source>
        <dbReference type="ARBA" id="ARBA00022741"/>
    </source>
</evidence>
<feature type="domain" description="MCM C-terminal AAA(+) ATPase" evidence="10">
    <location>
        <begin position="283"/>
        <end position="490"/>
    </location>
</feature>
<dbReference type="Gene3D" id="2.20.28.10">
    <property type="match status" value="1"/>
</dbReference>
<keyword evidence="5" id="KW-0378">Hydrolase</keyword>
<evidence type="ECO:0000256" key="5">
    <source>
        <dbReference type="ARBA" id="ARBA00022801"/>
    </source>
</evidence>
<comment type="caution">
    <text evidence="11">The sequence shown here is derived from an EMBL/GenBank/DDBJ whole genome shotgun (WGS) entry which is preliminary data.</text>
</comment>
<keyword evidence="3" id="KW-0235">DNA replication</keyword>
<evidence type="ECO:0000259" key="10">
    <source>
        <dbReference type="PROSITE" id="PS50051"/>
    </source>
</evidence>
<evidence type="ECO:0000256" key="7">
    <source>
        <dbReference type="ARBA" id="ARBA00022840"/>
    </source>
</evidence>
<dbReference type="PRINTS" id="PR01657">
    <property type="entry name" value="MCMFAMILY"/>
</dbReference>
<evidence type="ECO:0000256" key="1">
    <source>
        <dbReference type="ARBA" id="ARBA00008010"/>
    </source>
</evidence>
<evidence type="ECO:0000256" key="3">
    <source>
        <dbReference type="ARBA" id="ARBA00022705"/>
    </source>
</evidence>
<protein>
    <recommendedName>
        <fullName evidence="2">DNA helicase</fullName>
        <ecNumber evidence="2">3.6.4.12</ecNumber>
    </recommendedName>
</protein>
<dbReference type="Proteomes" id="UP001596333">
    <property type="component" value="Unassembled WGS sequence"/>
</dbReference>
<gene>
    <name evidence="11" type="ORF">ACFQEY_02610</name>
</gene>
<dbReference type="SUPFAM" id="SSF50249">
    <property type="entry name" value="Nucleic acid-binding proteins"/>
    <property type="match status" value="1"/>
</dbReference>
<dbReference type="PANTHER" id="PTHR11630:SF66">
    <property type="entry name" value="DNA REPLICATION LICENSING FACTOR MCM4"/>
    <property type="match status" value="1"/>
</dbReference>
<evidence type="ECO:0000313" key="12">
    <source>
        <dbReference type="Proteomes" id="UP001596333"/>
    </source>
</evidence>
<evidence type="ECO:0000313" key="11">
    <source>
        <dbReference type="EMBL" id="MFC6887951.1"/>
    </source>
</evidence>
<proteinExistence type="inferred from homology"/>
<dbReference type="Pfam" id="PF17855">
    <property type="entry name" value="MCM_lid"/>
    <property type="match status" value="1"/>
</dbReference>
<dbReference type="PROSITE" id="PS50051">
    <property type="entry name" value="MCM_2"/>
    <property type="match status" value="1"/>
</dbReference>
<dbReference type="GO" id="GO:0003678">
    <property type="term" value="F:DNA helicase activity"/>
    <property type="evidence" value="ECO:0007669"/>
    <property type="project" value="UniProtKB-EC"/>
</dbReference>
<keyword evidence="12" id="KW-1185">Reference proteome</keyword>
<sequence>MSTTHDRRKENETLTETLVRFIRERYRDAIGELAQRYPNEQKSLVIDYDELFEFDHELADDVLAKPEEMREYMEEALRQFDLPADVDLANAHVRVSNLPPEHTYYPGGFSPTEQAGDYRAIMGEISKVTDQYSKIVEAAFECKRCGTFTYVPQTDSGFQEPHECQGCERQGPFTVNFDQSAFVDAQQIRLATPPEIAEGSGTEIDVFVEDDLADVVTAGDRVTVAGTIHLEQKTKGQKKTGKFAPYVDAGALAVDETDHTDVDTTPEERKRIHELAAGAEGDPLDLAAASLAPKIYGYDHIKRALILAMVSGSKTVYPDGDHDRGEFHVLLLGDPGTAKSKLIGRVEDLGWRTVGVSGKGATVAGVTASAVQDDFGDGGSALEAGAFVKAHKGAVCIDELDDMPADVRAAMLDPMSKQRISVNKWGINATLRTETAVVAAGNPKYGRFDPYEPVQDQFDFESNLLSRFDLVFTLTDQPDPDRDGTITGHVLDAHDAAKRQMAGMDVDDDLADTISTPVDRDLLRKWIALAKQQPEPVFASDDVRSWLAESFTDLRSLNGYDQESPVPVTFRKLEGILRIAEAAAKFEFSETIEMSHVKFATTVVGESMQDYGTDESGQYDADVQETGTSRNQQQKMKLLASIIEELQPDGGGGADPEGVVEQLEAEGIDTGYGLIDKAKEKGMAYEPKGEGIRWVGGA</sequence>
<dbReference type="Pfam" id="PF00493">
    <property type="entry name" value="MCM"/>
    <property type="match status" value="1"/>
</dbReference>
<keyword evidence="4 9" id="KW-0547">Nucleotide-binding</keyword>
<dbReference type="Gene3D" id="2.40.50.140">
    <property type="entry name" value="Nucleic acid-binding proteins"/>
    <property type="match status" value="1"/>
</dbReference>
<dbReference type="PANTHER" id="PTHR11630">
    <property type="entry name" value="DNA REPLICATION LICENSING FACTOR MCM FAMILY MEMBER"/>
    <property type="match status" value="1"/>
</dbReference>
<organism evidence="11 12">
    <name type="scientific">Halorubrum trueperi</name>
    <dbReference type="NCBI Taxonomy" id="2004704"/>
    <lineage>
        <taxon>Archaea</taxon>
        <taxon>Methanobacteriati</taxon>
        <taxon>Methanobacteriota</taxon>
        <taxon>Stenosarchaea group</taxon>
        <taxon>Halobacteria</taxon>
        <taxon>Halobacteriales</taxon>
        <taxon>Haloferacaceae</taxon>
        <taxon>Halorubrum</taxon>
    </lineage>
</organism>
<dbReference type="InterPro" id="IPR036388">
    <property type="entry name" value="WH-like_DNA-bd_sf"/>
</dbReference>
<keyword evidence="8 9" id="KW-0238">DNA-binding</keyword>
<dbReference type="GO" id="GO:0006260">
    <property type="term" value="P:DNA replication"/>
    <property type="evidence" value="ECO:0007669"/>
    <property type="project" value="UniProtKB-KW"/>
</dbReference>
<evidence type="ECO:0000256" key="8">
    <source>
        <dbReference type="ARBA" id="ARBA00023125"/>
    </source>
</evidence>